<sequence>MTTKIKNGRGISCNCKKSKCVQLYCDCFGASFYCGEDCSCENCLNRNDYEDTVELARRKRKLRDPYAFVPKIHRVEGGNQLMPIAGKHRKGCTCKSSMCYQNYCECYKANVGCTSECRCKDCQNNYGIKGEHNVYNPTHIMRAINEKPNDCKKVLDSTRFELSQRQSGYLQDSTPRTALQYTDHRNYTSTTRLYTPSTSTNTDMIGTSRREFDNVPLDPKSYIDDDQIWNNQFTPEEINEMLDWNPCDPSIPSSTGSASTPDDK</sequence>
<evidence type="ECO:0000313" key="1">
    <source>
        <dbReference type="EMBL" id="KAI3792040.1"/>
    </source>
</evidence>
<evidence type="ECO:0000313" key="2">
    <source>
        <dbReference type="Proteomes" id="UP001055811"/>
    </source>
</evidence>
<organism evidence="1 2">
    <name type="scientific">Cichorium intybus</name>
    <name type="common">Chicory</name>
    <dbReference type="NCBI Taxonomy" id="13427"/>
    <lineage>
        <taxon>Eukaryota</taxon>
        <taxon>Viridiplantae</taxon>
        <taxon>Streptophyta</taxon>
        <taxon>Embryophyta</taxon>
        <taxon>Tracheophyta</taxon>
        <taxon>Spermatophyta</taxon>
        <taxon>Magnoliopsida</taxon>
        <taxon>eudicotyledons</taxon>
        <taxon>Gunneridae</taxon>
        <taxon>Pentapetalae</taxon>
        <taxon>asterids</taxon>
        <taxon>campanulids</taxon>
        <taxon>Asterales</taxon>
        <taxon>Asteraceae</taxon>
        <taxon>Cichorioideae</taxon>
        <taxon>Cichorieae</taxon>
        <taxon>Cichoriinae</taxon>
        <taxon>Cichorium</taxon>
    </lineage>
</organism>
<comment type="caution">
    <text evidence="1">The sequence shown here is derived from an EMBL/GenBank/DDBJ whole genome shotgun (WGS) entry which is preliminary data.</text>
</comment>
<accession>A0ACB9H9Q7</accession>
<gene>
    <name evidence="1" type="ORF">L2E82_05909</name>
</gene>
<protein>
    <submittedName>
        <fullName evidence="1">Uncharacterized protein</fullName>
    </submittedName>
</protein>
<proteinExistence type="predicted"/>
<dbReference type="EMBL" id="CM042009">
    <property type="protein sequence ID" value="KAI3792040.1"/>
    <property type="molecule type" value="Genomic_DNA"/>
</dbReference>
<reference evidence="2" key="1">
    <citation type="journal article" date="2022" name="Mol. Ecol. Resour.">
        <title>The genomes of chicory, endive, great burdock and yacon provide insights into Asteraceae palaeo-polyploidization history and plant inulin production.</title>
        <authorList>
            <person name="Fan W."/>
            <person name="Wang S."/>
            <person name="Wang H."/>
            <person name="Wang A."/>
            <person name="Jiang F."/>
            <person name="Liu H."/>
            <person name="Zhao H."/>
            <person name="Xu D."/>
            <person name="Zhang Y."/>
        </authorList>
    </citation>
    <scope>NUCLEOTIDE SEQUENCE [LARGE SCALE GENOMIC DNA]</scope>
    <source>
        <strain evidence="2">cv. Punajuju</strain>
    </source>
</reference>
<keyword evidence="2" id="KW-1185">Reference proteome</keyword>
<dbReference type="Proteomes" id="UP001055811">
    <property type="component" value="Linkage Group LG01"/>
</dbReference>
<reference evidence="1 2" key="2">
    <citation type="journal article" date="2022" name="Mol. Ecol. Resour.">
        <title>The genomes of chicory, endive, great burdock and yacon provide insights into Asteraceae paleo-polyploidization history and plant inulin production.</title>
        <authorList>
            <person name="Fan W."/>
            <person name="Wang S."/>
            <person name="Wang H."/>
            <person name="Wang A."/>
            <person name="Jiang F."/>
            <person name="Liu H."/>
            <person name="Zhao H."/>
            <person name="Xu D."/>
            <person name="Zhang Y."/>
        </authorList>
    </citation>
    <scope>NUCLEOTIDE SEQUENCE [LARGE SCALE GENOMIC DNA]</scope>
    <source>
        <strain evidence="2">cv. Punajuju</strain>
        <tissue evidence="1">Leaves</tissue>
    </source>
</reference>
<name>A0ACB9H9Q7_CICIN</name>